<organism evidence="1 2">
    <name type="scientific">Ranitomeya imitator</name>
    <name type="common">mimic poison frog</name>
    <dbReference type="NCBI Taxonomy" id="111125"/>
    <lineage>
        <taxon>Eukaryota</taxon>
        <taxon>Metazoa</taxon>
        <taxon>Chordata</taxon>
        <taxon>Craniata</taxon>
        <taxon>Vertebrata</taxon>
        <taxon>Euteleostomi</taxon>
        <taxon>Amphibia</taxon>
        <taxon>Batrachia</taxon>
        <taxon>Anura</taxon>
        <taxon>Neobatrachia</taxon>
        <taxon>Hyloidea</taxon>
        <taxon>Dendrobatidae</taxon>
        <taxon>Dendrobatinae</taxon>
        <taxon>Ranitomeya</taxon>
    </lineage>
</organism>
<name>A0ABN9LJR6_9NEOB</name>
<accession>A0ABN9LJR6</accession>
<reference evidence="1" key="1">
    <citation type="submission" date="2023-07" db="EMBL/GenBank/DDBJ databases">
        <authorList>
            <person name="Stuckert A."/>
        </authorList>
    </citation>
    <scope>NUCLEOTIDE SEQUENCE</scope>
</reference>
<protein>
    <submittedName>
        <fullName evidence="1">Uncharacterized protein</fullName>
    </submittedName>
</protein>
<keyword evidence="2" id="KW-1185">Reference proteome</keyword>
<evidence type="ECO:0000313" key="1">
    <source>
        <dbReference type="EMBL" id="CAJ0941200.1"/>
    </source>
</evidence>
<sequence>MELLTHNIVCEDFGGDVQAINISALKEWSHVLIHYFNERYQVTTEHWKSCGARDNLRSREVQRPCLEREKTCRLCLKR</sequence>
<evidence type="ECO:0000313" key="2">
    <source>
        <dbReference type="Proteomes" id="UP001176940"/>
    </source>
</evidence>
<gene>
    <name evidence="1" type="ORF">RIMI_LOCUS9168931</name>
</gene>
<comment type="caution">
    <text evidence="1">The sequence shown here is derived from an EMBL/GenBank/DDBJ whole genome shotgun (WGS) entry which is preliminary data.</text>
</comment>
<dbReference type="Proteomes" id="UP001176940">
    <property type="component" value="Unassembled WGS sequence"/>
</dbReference>
<proteinExistence type="predicted"/>
<dbReference type="EMBL" id="CAUEEQ010018808">
    <property type="protein sequence ID" value="CAJ0941200.1"/>
    <property type="molecule type" value="Genomic_DNA"/>
</dbReference>